<dbReference type="PANTHER" id="PTHR41773">
    <property type="entry name" value="GTP PYROPHOSPHATASE-RELATED"/>
    <property type="match status" value="1"/>
</dbReference>
<sequence length="509" mass="60653">MELKLFGFIHDVTNYLEDKADDLEIASNEIKVFLKELLEVSTDGYLNINRRVKSVPSLKEKIIRNNSYKEYDSPEEFISNLSDLIGIRIECRFIEDEYKIYEILKRCFSMCHSDGYYYNSLNKNIRLELDGPQPQKQKNGFEIYRIDGVYEYDDELFNFELQIKSLVNVFWGEIEHKIIYKNNNYTIWDSFFKDIMGSINENLSMIDKQLHIIDDQFKQLNTISPSVRKNQIETTLAKMIYDIFSIKIKSSIGFIVDFRKSCDTIMKYIFRSNHAENLDDYNKTLVKTFSRLNDISENEIDFTHEIVFEREIELEDEFSRVMGETIIASINSDFQWNIFFRVLFEIELGNNVEDFETFIQFIKERFSKNRSLSKLYVLFEDKQAEEMIEDLLETIVYTFKKIDSIKFIYDTSIEEINHTLRYIVGLICKNIQNYEDWLEYKEIYLEYFQVKILSIFDYKIEMSKVKRFLKKAKTESSIIGISEDILGYTHELESLSLIEADKALKLFKL</sequence>
<dbReference type="KEGG" id="vgu:HYG85_04025"/>
<dbReference type="SUPFAM" id="SSF81301">
    <property type="entry name" value="Nucleotidyltransferase"/>
    <property type="match status" value="1"/>
</dbReference>
<dbReference type="Proteomes" id="UP000677305">
    <property type="component" value="Chromosome"/>
</dbReference>
<dbReference type="GO" id="GO:0015970">
    <property type="term" value="P:guanosine tetraphosphate biosynthetic process"/>
    <property type="evidence" value="ECO:0007669"/>
    <property type="project" value="UniProtKB-UniPathway"/>
</dbReference>
<dbReference type="InterPro" id="IPR043519">
    <property type="entry name" value="NT_sf"/>
</dbReference>
<evidence type="ECO:0000313" key="4">
    <source>
        <dbReference type="Proteomes" id="UP000677305"/>
    </source>
</evidence>
<feature type="domain" description="RelA/SpoT" evidence="2">
    <location>
        <begin position="50"/>
        <end position="186"/>
    </location>
</feature>
<name>A0A8J8M8K5_9FIRM</name>
<dbReference type="SMART" id="SM00954">
    <property type="entry name" value="RelA_SpoT"/>
    <property type="match status" value="1"/>
</dbReference>
<proteinExistence type="predicted"/>
<evidence type="ECO:0000256" key="1">
    <source>
        <dbReference type="ARBA" id="ARBA00004976"/>
    </source>
</evidence>
<evidence type="ECO:0000313" key="3">
    <source>
        <dbReference type="EMBL" id="QUH28125.1"/>
    </source>
</evidence>
<dbReference type="AlphaFoldDB" id="A0A8J8M8K5"/>
<dbReference type="InterPro" id="IPR007685">
    <property type="entry name" value="RelA_SpoT"/>
</dbReference>
<evidence type="ECO:0000259" key="2">
    <source>
        <dbReference type="SMART" id="SM00954"/>
    </source>
</evidence>
<dbReference type="UniPathway" id="UPA00908">
    <property type="reaction ID" value="UER00884"/>
</dbReference>
<reference evidence="3 4" key="1">
    <citation type="submission" date="2020-07" db="EMBL/GenBank/DDBJ databases">
        <title>Vallitalea guaymasensis genome.</title>
        <authorList>
            <person name="Postec A."/>
        </authorList>
    </citation>
    <scope>NUCLEOTIDE SEQUENCE [LARGE SCALE GENOMIC DNA]</scope>
    <source>
        <strain evidence="3 4">Ra1766G1</strain>
    </source>
</reference>
<dbReference type="CDD" id="cd05399">
    <property type="entry name" value="NT_Rel-Spo_like"/>
    <property type="match status" value="1"/>
</dbReference>
<accession>A0A8J8M8K5</accession>
<dbReference type="Gene3D" id="3.30.460.10">
    <property type="entry name" value="Beta Polymerase, domain 2"/>
    <property type="match status" value="1"/>
</dbReference>
<organism evidence="3 4">
    <name type="scientific">Vallitalea guaymasensis</name>
    <dbReference type="NCBI Taxonomy" id="1185412"/>
    <lineage>
        <taxon>Bacteria</taxon>
        <taxon>Bacillati</taxon>
        <taxon>Bacillota</taxon>
        <taxon>Clostridia</taxon>
        <taxon>Lachnospirales</taxon>
        <taxon>Vallitaleaceae</taxon>
        <taxon>Vallitalea</taxon>
    </lineage>
</organism>
<dbReference type="Pfam" id="PF04607">
    <property type="entry name" value="RelA_SpoT"/>
    <property type="match status" value="1"/>
</dbReference>
<comment type="pathway">
    <text evidence="1">Purine metabolism; ppGpp biosynthesis; ppGpp from GTP: step 1/2.</text>
</comment>
<protein>
    <recommendedName>
        <fullName evidence="2">RelA/SpoT domain-containing protein</fullName>
    </recommendedName>
</protein>
<dbReference type="PANTHER" id="PTHR41773:SF1">
    <property type="entry name" value="RELA_SPOT DOMAIN-CONTAINING PROTEIN"/>
    <property type="match status" value="1"/>
</dbReference>
<dbReference type="OrthoDB" id="1694513at2"/>
<dbReference type="RefSeq" id="WP_113671802.1">
    <property type="nucleotide sequence ID" value="NZ_CP058561.1"/>
</dbReference>
<gene>
    <name evidence="3" type="ORF">HYG85_04025</name>
</gene>
<keyword evidence="4" id="KW-1185">Reference proteome</keyword>
<dbReference type="EMBL" id="CP058561">
    <property type="protein sequence ID" value="QUH28125.1"/>
    <property type="molecule type" value="Genomic_DNA"/>
</dbReference>